<evidence type="ECO:0000313" key="1">
    <source>
        <dbReference type="EMBL" id="UQZ87647.1"/>
    </source>
</evidence>
<reference evidence="1" key="2">
    <citation type="journal article" date="2021" name="J Anim Sci Technol">
        <title>Complete genome sequence of Paenibacillus konkukensis sp. nov. SK3146 as a potential probiotic strain.</title>
        <authorList>
            <person name="Jung H.I."/>
            <person name="Park S."/>
            <person name="Niu K.M."/>
            <person name="Lee S.W."/>
            <person name="Kothari D."/>
            <person name="Yi K.J."/>
            <person name="Kim S.K."/>
        </authorList>
    </citation>
    <scope>NUCLEOTIDE SEQUENCE</scope>
    <source>
        <strain evidence="1">SK3146</strain>
    </source>
</reference>
<dbReference type="Proteomes" id="UP001057134">
    <property type="component" value="Chromosome"/>
</dbReference>
<proteinExistence type="predicted"/>
<keyword evidence="2" id="KW-1185">Reference proteome</keyword>
<evidence type="ECO:0000313" key="2">
    <source>
        <dbReference type="Proteomes" id="UP001057134"/>
    </source>
</evidence>
<dbReference type="EMBL" id="CP027059">
    <property type="protein sequence ID" value="UQZ87647.1"/>
    <property type="molecule type" value="Genomic_DNA"/>
</dbReference>
<evidence type="ECO:0008006" key="3">
    <source>
        <dbReference type="Google" id="ProtNLM"/>
    </source>
</evidence>
<dbReference type="RefSeq" id="WP_249863088.1">
    <property type="nucleotide sequence ID" value="NZ_CP027059.1"/>
</dbReference>
<dbReference type="InterPro" id="IPR049253">
    <property type="entry name" value="DUF6886"/>
</dbReference>
<organism evidence="1 2">
    <name type="scientific">Paenibacillus konkukensis</name>
    <dbReference type="NCBI Taxonomy" id="2020716"/>
    <lineage>
        <taxon>Bacteria</taxon>
        <taxon>Bacillati</taxon>
        <taxon>Bacillota</taxon>
        <taxon>Bacilli</taxon>
        <taxon>Bacillales</taxon>
        <taxon>Paenibacillaceae</taxon>
        <taxon>Paenibacillus</taxon>
    </lineage>
</organism>
<protein>
    <recommendedName>
        <fullName evidence="3">DarT domain-containing protein</fullName>
    </recommendedName>
</protein>
<sequence length="170" mass="20029">MLYHFSEEPNITRFIPREKQNRGDFPAVVWAIDEENEFTYYFPRDCPRIVIRPSSCLSEEDRRLFFGLTTADCIVAIESRWYRAMKETTLYRYSFDEAGFELFDKTAGYYISRETTFPVEVERIDGLLDRLVGKGVELRLMPNLHPLRTAILQSSLDRFGIHRFRNAAPL</sequence>
<gene>
    <name evidence="1" type="ORF">SK3146_06949</name>
</gene>
<reference evidence="1" key="1">
    <citation type="submission" date="2018-02" db="EMBL/GenBank/DDBJ databases">
        <authorList>
            <person name="Kim S.-K."/>
            <person name="Jung H.-I."/>
            <person name="Lee S.-W."/>
        </authorList>
    </citation>
    <scope>NUCLEOTIDE SEQUENCE</scope>
    <source>
        <strain evidence="1">SK3146</strain>
    </source>
</reference>
<name>A0ABY4RZW7_9BACL</name>
<accession>A0ABY4RZW7</accession>
<dbReference type="Pfam" id="PF21820">
    <property type="entry name" value="DUF6886"/>
    <property type="match status" value="1"/>
</dbReference>